<gene>
    <name evidence="3" type="ORF">NUTIK01_19790</name>
</gene>
<protein>
    <submittedName>
        <fullName evidence="3">Siderophore-interacting protein</fullName>
    </submittedName>
</protein>
<dbReference type="Gene3D" id="2.40.30.10">
    <property type="entry name" value="Translation factors"/>
    <property type="match status" value="1"/>
</dbReference>
<sequence length="264" mass="28227">MPSPASDQIPGQIPDQINAPTIRRLRHETRRRTLAIVSHERLTPSMIRIVAQGADLEGFHSGAPDDHIKVFVPEAGGQMAMRDYTPRHHDAAAQTLTIDFFDHEGGPASDWARAAKVGDPIEIAGPRGSQVIEGPIAHWLLIGDETALPAIGRRIEELPAGTGATVIAAVPGAADEQTFPGQSAHWVHRPAARASDPAPLLDALATVPIAPDTFVWIAAEAGVARALREHLITGRGLDRRWIKAAGYWVAGQADSAVKNLDEAD</sequence>
<dbReference type="PROSITE" id="PS51384">
    <property type="entry name" value="FAD_FR"/>
    <property type="match status" value="1"/>
</dbReference>
<dbReference type="InterPro" id="IPR017927">
    <property type="entry name" value="FAD-bd_FR_type"/>
</dbReference>
<dbReference type="Gene3D" id="3.40.50.80">
    <property type="entry name" value="Nucleotide-binding domain of ferredoxin-NADP reductase (FNR) module"/>
    <property type="match status" value="1"/>
</dbReference>
<evidence type="ECO:0000259" key="2">
    <source>
        <dbReference type="PROSITE" id="PS51384"/>
    </source>
</evidence>
<comment type="caution">
    <text evidence="3">The sequence shown here is derived from an EMBL/GenBank/DDBJ whole genome shotgun (WGS) entry which is preliminary data.</text>
</comment>
<feature type="domain" description="FAD-binding FR-type" evidence="2">
    <location>
        <begin position="29"/>
        <end position="133"/>
    </location>
</feature>
<dbReference type="InterPro" id="IPR017938">
    <property type="entry name" value="Riboflavin_synthase-like_b-brl"/>
</dbReference>
<evidence type="ECO:0000256" key="1">
    <source>
        <dbReference type="ARBA" id="ARBA00035644"/>
    </source>
</evidence>
<dbReference type="InterPro" id="IPR007037">
    <property type="entry name" value="SIP_rossman_dom"/>
</dbReference>
<dbReference type="Proteomes" id="UP001187221">
    <property type="component" value="Unassembled WGS sequence"/>
</dbReference>
<name>A0ABQ6P7J8_9SPHN</name>
<dbReference type="SUPFAM" id="SSF63380">
    <property type="entry name" value="Riboflavin synthase domain-like"/>
    <property type="match status" value="1"/>
</dbReference>
<dbReference type="Pfam" id="PF08021">
    <property type="entry name" value="FAD_binding_9"/>
    <property type="match status" value="1"/>
</dbReference>
<dbReference type="RefSeq" id="WP_317974912.1">
    <property type="nucleotide sequence ID" value="NZ_BTFW01000001.1"/>
</dbReference>
<dbReference type="EMBL" id="BTFW01000001">
    <property type="protein sequence ID" value="GMM61202.1"/>
    <property type="molecule type" value="Genomic_DNA"/>
</dbReference>
<dbReference type="PANTHER" id="PTHR30157:SF0">
    <property type="entry name" value="NADPH-DEPENDENT FERRIC-CHELATE REDUCTASE"/>
    <property type="match status" value="1"/>
</dbReference>
<dbReference type="InterPro" id="IPR039374">
    <property type="entry name" value="SIP_fam"/>
</dbReference>
<evidence type="ECO:0000313" key="4">
    <source>
        <dbReference type="Proteomes" id="UP001187221"/>
    </source>
</evidence>
<dbReference type="InterPro" id="IPR039261">
    <property type="entry name" value="FNR_nucleotide-bd"/>
</dbReference>
<dbReference type="InterPro" id="IPR013113">
    <property type="entry name" value="SIP_FAD-bd"/>
</dbReference>
<dbReference type="Pfam" id="PF04954">
    <property type="entry name" value="SIP"/>
    <property type="match status" value="1"/>
</dbReference>
<organism evidence="3 4">
    <name type="scientific">Novosphingobium pituita</name>
    <dbReference type="NCBI Taxonomy" id="3056842"/>
    <lineage>
        <taxon>Bacteria</taxon>
        <taxon>Pseudomonadati</taxon>
        <taxon>Pseudomonadota</taxon>
        <taxon>Alphaproteobacteria</taxon>
        <taxon>Sphingomonadales</taxon>
        <taxon>Sphingomonadaceae</taxon>
        <taxon>Novosphingobium</taxon>
    </lineage>
</organism>
<dbReference type="PANTHER" id="PTHR30157">
    <property type="entry name" value="FERRIC REDUCTASE, NADPH-DEPENDENT"/>
    <property type="match status" value="1"/>
</dbReference>
<proteinExistence type="inferred from homology"/>
<comment type="similarity">
    <text evidence="1">Belongs to the SIP oxidoreductase family.</text>
</comment>
<accession>A0ABQ6P7J8</accession>
<evidence type="ECO:0000313" key="3">
    <source>
        <dbReference type="EMBL" id="GMM61202.1"/>
    </source>
</evidence>
<dbReference type="CDD" id="cd06193">
    <property type="entry name" value="siderophore_interacting"/>
    <property type="match status" value="1"/>
</dbReference>
<reference evidence="3 4" key="1">
    <citation type="submission" date="2023-06" db="EMBL/GenBank/DDBJ databases">
        <title>Draft genome sequence of Novosphingobium sp. strain IK01.</title>
        <authorList>
            <person name="Hatamoto M."/>
            <person name="Ikarashi T."/>
            <person name="Yamaguchi T."/>
        </authorList>
    </citation>
    <scope>NUCLEOTIDE SEQUENCE [LARGE SCALE GENOMIC DNA]</scope>
    <source>
        <strain evidence="3 4">IK01</strain>
    </source>
</reference>
<keyword evidence="4" id="KW-1185">Reference proteome</keyword>